<dbReference type="AlphaFoldDB" id="A0AAV2FQP2"/>
<feature type="domain" description="C-JID" evidence="3">
    <location>
        <begin position="102"/>
        <end position="165"/>
    </location>
</feature>
<keyword evidence="1" id="KW-0433">Leucine-rich repeat</keyword>
<evidence type="ECO:0000313" key="4">
    <source>
        <dbReference type="EMBL" id="CAL1399740.1"/>
    </source>
</evidence>
<reference evidence="4 5" key="1">
    <citation type="submission" date="2024-04" db="EMBL/GenBank/DDBJ databases">
        <authorList>
            <person name="Fracassetti M."/>
        </authorList>
    </citation>
    <scope>NUCLEOTIDE SEQUENCE [LARGE SCALE GENOMIC DNA]</scope>
</reference>
<dbReference type="Pfam" id="PF20160">
    <property type="entry name" value="C-JID"/>
    <property type="match status" value="1"/>
</dbReference>
<evidence type="ECO:0000256" key="1">
    <source>
        <dbReference type="ARBA" id="ARBA00022614"/>
    </source>
</evidence>
<dbReference type="InterPro" id="IPR045344">
    <property type="entry name" value="C-JID"/>
</dbReference>
<accession>A0AAV2FQP2</accession>
<protein>
    <recommendedName>
        <fullName evidence="3">C-JID domain-containing protein</fullName>
    </recommendedName>
</protein>
<name>A0AAV2FQP2_9ROSI</name>
<evidence type="ECO:0000256" key="2">
    <source>
        <dbReference type="ARBA" id="ARBA00022737"/>
    </source>
</evidence>
<evidence type="ECO:0000313" key="5">
    <source>
        <dbReference type="Proteomes" id="UP001497516"/>
    </source>
</evidence>
<gene>
    <name evidence="4" type="ORF">LTRI10_LOCUS39912</name>
</gene>
<evidence type="ECO:0000259" key="3">
    <source>
        <dbReference type="Pfam" id="PF20160"/>
    </source>
</evidence>
<organism evidence="4 5">
    <name type="scientific">Linum trigynum</name>
    <dbReference type="NCBI Taxonomy" id="586398"/>
    <lineage>
        <taxon>Eukaryota</taxon>
        <taxon>Viridiplantae</taxon>
        <taxon>Streptophyta</taxon>
        <taxon>Embryophyta</taxon>
        <taxon>Tracheophyta</taxon>
        <taxon>Spermatophyta</taxon>
        <taxon>Magnoliopsida</taxon>
        <taxon>eudicotyledons</taxon>
        <taxon>Gunneridae</taxon>
        <taxon>Pentapetalae</taxon>
        <taxon>rosids</taxon>
        <taxon>fabids</taxon>
        <taxon>Malpighiales</taxon>
        <taxon>Linaceae</taxon>
        <taxon>Linum</taxon>
    </lineage>
</organism>
<proteinExistence type="predicted"/>
<dbReference type="Proteomes" id="UP001497516">
    <property type="component" value="Chromosome 7"/>
</dbReference>
<sequence length="261" mass="29033">MKGLSQLQQLSVKNCRRLVTLPELPTMLSKLEADNCQSLARVSIYSADHMNSFDFSFTNCFSLDKIACKNILAYALLKLQHYSKGLRNQMSFLPAVESTFCCPGGKVPEWFNHHSSGHSLVMQLPSNWTSDGFAGLTICAVLAFEEHFYESGVQLKCTFHFSTQGPDSQALHHCYFGGSAYGGKFLQSNHLLFGYDPSILKAVIRNQLLGKSKQVDIRFYPEDMNEDPLPGCNVIACGARLLCAQEEKYLDFSSHYGGTSA</sequence>
<keyword evidence="2" id="KW-0677">Repeat</keyword>
<keyword evidence="5" id="KW-1185">Reference proteome</keyword>
<dbReference type="EMBL" id="OZ034820">
    <property type="protein sequence ID" value="CAL1399740.1"/>
    <property type="molecule type" value="Genomic_DNA"/>
</dbReference>